<dbReference type="Gene3D" id="3.40.50.10610">
    <property type="entry name" value="ABC-type transport auxiliary lipoprotein component"/>
    <property type="match status" value="1"/>
</dbReference>
<dbReference type="Proteomes" id="UP000321272">
    <property type="component" value="Chromosome"/>
</dbReference>
<dbReference type="Pfam" id="PF03886">
    <property type="entry name" value="ABC_trans_aux"/>
    <property type="match status" value="1"/>
</dbReference>
<keyword evidence="3" id="KW-1185">Reference proteome</keyword>
<evidence type="ECO:0000313" key="3">
    <source>
        <dbReference type="Proteomes" id="UP000321272"/>
    </source>
</evidence>
<evidence type="ECO:0000313" key="2">
    <source>
        <dbReference type="EMBL" id="QEA39768.1"/>
    </source>
</evidence>
<dbReference type="KEGG" id="paur:FGL86_12270"/>
<dbReference type="SUPFAM" id="SSF159594">
    <property type="entry name" value="XCC0632-like"/>
    <property type="match status" value="1"/>
</dbReference>
<name>A0A5B8SY53_9GAMM</name>
<proteinExistence type="predicted"/>
<feature type="domain" description="ABC-type transport auxiliary lipoprotein component" evidence="1">
    <location>
        <begin position="68"/>
        <end position="211"/>
    </location>
</feature>
<accession>A0A5B8SY53</accession>
<dbReference type="AlphaFoldDB" id="A0A5B8SY53"/>
<gene>
    <name evidence="2" type="ORF">FGL86_12270</name>
</gene>
<dbReference type="InterPro" id="IPR005586">
    <property type="entry name" value="ABC_trans_aux"/>
</dbReference>
<reference evidence="2 3" key="1">
    <citation type="submission" date="2019-06" db="EMBL/GenBank/DDBJ databases">
        <title>Genome analyses of bacteria isolated from kimchi.</title>
        <authorList>
            <person name="Lee S."/>
            <person name="Ahn S."/>
            <person name="Roh S."/>
        </authorList>
    </citation>
    <scope>NUCLEOTIDE SEQUENCE [LARGE SCALE GENOMIC DNA]</scope>
    <source>
        <strain evidence="2 3">CBA4606</strain>
    </source>
</reference>
<protein>
    <recommendedName>
        <fullName evidence="1">ABC-type transport auxiliary lipoprotein component domain-containing protein</fullName>
    </recommendedName>
</protein>
<sequence>MHKRNRPLCFLGNLEQETLMTLVRLATLLVGMLVLAGCASSSASRQHYTLATGDIRTAEDTAAAGIGSDFAYTLVLEPIQLANYLNHEGIALQLDDITMTRANDHLWAERLDRQLRHNLKLDLERHLPDTRVITTGSTLDKDAMTLSVDVERFQGRYDGQAIAAGQWQLKRNNTLLGTARFETSSELDSDGYPALVRALGRSWDEFADQLARQIHTLRR</sequence>
<organism evidence="2 3">
    <name type="scientific">Pistricoccus aurantiacus</name>
    <dbReference type="NCBI Taxonomy" id="1883414"/>
    <lineage>
        <taxon>Bacteria</taxon>
        <taxon>Pseudomonadati</taxon>
        <taxon>Pseudomonadota</taxon>
        <taxon>Gammaproteobacteria</taxon>
        <taxon>Oceanospirillales</taxon>
        <taxon>Halomonadaceae</taxon>
        <taxon>Pistricoccus</taxon>
    </lineage>
</organism>
<dbReference type="EMBL" id="CP042382">
    <property type="protein sequence ID" value="QEA39768.1"/>
    <property type="molecule type" value="Genomic_DNA"/>
</dbReference>
<evidence type="ECO:0000259" key="1">
    <source>
        <dbReference type="Pfam" id="PF03886"/>
    </source>
</evidence>
<dbReference type="OrthoDB" id="5600407at2"/>